<dbReference type="InterPro" id="IPR039793">
    <property type="entry name" value="UROS/Hem4"/>
</dbReference>
<evidence type="ECO:0000256" key="6">
    <source>
        <dbReference type="ARBA" id="ARBA00037589"/>
    </source>
</evidence>
<keyword evidence="5 9" id="KW-0627">Porphyrin biosynthesis</keyword>
<proteinExistence type="inferred from homology"/>
<dbReference type="Gene3D" id="3.40.50.10090">
    <property type="match status" value="2"/>
</dbReference>
<comment type="similarity">
    <text evidence="2 9">Belongs to the uroporphyrinogen-III synthase family.</text>
</comment>
<comment type="caution">
    <text evidence="11">The sequence shown here is derived from an EMBL/GenBank/DDBJ whole genome shotgun (WGS) entry which is preliminary data.</text>
</comment>
<evidence type="ECO:0000313" key="11">
    <source>
        <dbReference type="EMBL" id="MDC8784375.1"/>
    </source>
</evidence>
<evidence type="ECO:0000256" key="7">
    <source>
        <dbReference type="ARBA" id="ARBA00040167"/>
    </source>
</evidence>
<keyword evidence="12" id="KW-1185">Reference proteome</keyword>
<dbReference type="PANTHER" id="PTHR38042">
    <property type="entry name" value="UROPORPHYRINOGEN-III SYNTHASE, CHLOROPLASTIC"/>
    <property type="match status" value="1"/>
</dbReference>
<gene>
    <name evidence="11" type="ORF">PRZ01_04110</name>
</gene>
<dbReference type="InterPro" id="IPR036108">
    <property type="entry name" value="4pyrrol_syn_uPrphyn_synt_sf"/>
</dbReference>
<dbReference type="Pfam" id="PF02602">
    <property type="entry name" value="HEM4"/>
    <property type="match status" value="1"/>
</dbReference>
<dbReference type="PANTHER" id="PTHR38042:SF1">
    <property type="entry name" value="UROPORPHYRINOGEN-III SYNTHASE, CHLOROPLASTIC"/>
    <property type="match status" value="1"/>
</dbReference>
<evidence type="ECO:0000256" key="1">
    <source>
        <dbReference type="ARBA" id="ARBA00004772"/>
    </source>
</evidence>
<protein>
    <recommendedName>
        <fullName evidence="7 9">Uroporphyrinogen-III synthase</fullName>
        <ecNumber evidence="3 9">4.2.1.75</ecNumber>
    </recommendedName>
</protein>
<dbReference type="SUPFAM" id="SSF69618">
    <property type="entry name" value="HemD-like"/>
    <property type="match status" value="1"/>
</dbReference>
<comment type="pathway">
    <text evidence="1 9">Porphyrin-containing compound metabolism; protoporphyrin-IX biosynthesis; coproporphyrinogen-III from 5-aminolevulinate: step 3/4.</text>
</comment>
<dbReference type="EC" id="4.2.1.75" evidence="3 9"/>
<comment type="function">
    <text evidence="6 9">Catalyzes cyclization of the linear tetrapyrrole, hydroxymethylbilane, to the macrocyclic uroporphyrinogen III.</text>
</comment>
<dbReference type="EMBL" id="JAQQXS010000003">
    <property type="protein sequence ID" value="MDC8784375.1"/>
    <property type="molecule type" value="Genomic_DNA"/>
</dbReference>
<evidence type="ECO:0000256" key="5">
    <source>
        <dbReference type="ARBA" id="ARBA00023244"/>
    </source>
</evidence>
<evidence type="ECO:0000313" key="12">
    <source>
        <dbReference type="Proteomes" id="UP001219862"/>
    </source>
</evidence>
<dbReference type="CDD" id="cd06578">
    <property type="entry name" value="HemD"/>
    <property type="match status" value="1"/>
</dbReference>
<feature type="domain" description="Tetrapyrrole biosynthesis uroporphyrinogen III synthase" evidence="10">
    <location>
        <begin position="17"/>
        <end position="242"/>
    </location>
</feature>
<comment type="catalytic activity">
    <reaction evidence="8 9">
        <text>hydroxymethylbilane = uroporphyrinogen III + H2O</text>
        <dbReference type="Rhea" id="RHEA:18965"/>
        <dbReference type="ChEBI" id="CHEBI:15377"/>
        <dbReference type="ChEBI" id="CHEBI:57308"/>
        <dbReference type="ChEBI" id="CHEBI:57845"/>
        <dbReference type="EC" id="4.2.1.75"/>
    </reaction>
</comment>
<accession>A0ABT5KPJ3</accession>
<keyword evidence="4 9" id="KW-0456">Lyase</keyword>
<name>A0ABT5KPJ3_9BURK</name>
<evidence type="ECO:0000256" key="3">
    <source>
        <dbReference type="ARBA" id="ARBA00013109"/>
    </source>
</evidence>
<evidence type="ECO:0000256" key="4">
    <source>
        <dbReference type="ARBA" id="ARBA00023239"/>
    </source>
</evidence>
<dbReference type="Proteomes" id="UP001219862">
    <property type="component" value="Unassembled WGS sequence"/>
</dbReference>
<evidence type="ECO:0000256" key="8">
    <source>
        <dbReference type="ARBA" id="ARBA00048617"/>
    </source>
</evidence>
<dbReference type="InterPro" id="IPR003754">
    <property type="entry name" value="4pyrrol_synth_uPrphyn_synth"/>
</dbReference>
<organism evidence="11 12">
    <name type="scientific">Roseateles koreensis</name>
    <dbReference type="NCBI Taxonomy" id="2987526"/>
    <lineage>
        <taxon>Bacteria</taxon>
        <taxon>Pseudomonadati</taxon>
        <taxon>Pseudomonadota</taxon>
        <taxon>Betaproteobacteria</taxon>
        <taxon>Burkholderiales</taxon>
        <taxon>Sphaerotilaceae</taxon>
        <taxon>Roseateles</taxon>
    </lineage>
</organism>
<evidence type="ECO:0000256" key="9">
    <source>
        <dbReference type="RuleBase" id="RU366031"/>
    </source>
</evidence>
<sequence length="267" mass="28605">MTALTLVLTRPEGQADDWRQRMADQGVPTVSLPLIEISPGPDQAATQAWAALPGAALAFFVSPNAVQYFFAARPLGQAWPINTLAACVGPGSAQALLNCGVPADQIVQPPVDAASLDSEHLWPLLSPLDWQGQKVLLLRGDGGREWLADRLRERGAVTQAFGVYRRHGPVMSAAQRSLLSEILAAPSRHVWLFSSAEGVGHLAHLMQALSPGYNWAPTLCICTHERIADAARALGVGHVVLARPQPLAVQQALLTLQGGPYNDFHCE</sequence>
<evidence type="ECO:0000259" key="10">
    <source>
        <dbReference type="Pfam" id="PF02602"/>
    </source>
</evidence>
<reference evidence="11 12" key="1">
    <citation type="submission" date="2022-10" db="EMBL/GenBank/DDBJ databases">
        <title>paucibacter sp. hw8 Genome sequencing.</title>
        <authorList>
            <person name="Park S."/>
        </authorList>
    </citation>
    <scope>NUCLEOTIDE SEQUENCE [LARGE SCALE GENOMIC DNA]</scope>
    <source>
        <strain evidence="12">hw8</strain>
    </source>
</reference>
<evidence type="ECO:0000256" key="2">
    <source>
        <dbReference type="ARBA" id="ARBA00008133"/>
    </source>
</evidence>